<comment type="similarity">
    <text evidence="1 3">Belongs to the UreD family.</text>
</comment>
<evidence type="ECO:0000256" key="3">
    <source>
        <dbReference type="HAMAP-Rule" id="MF_01384"/>
    </source>
</evidence>
<comment type="subunit">
    <text evidence="3">UreD, UreF and UreG form a complex that acts as a GTP-hydrolysis-dependent molecular chaperone, activating the urease apoprotein by helping to assemble the nickel containing metallocenter of UreC. The UreE protein probably delivers the nickel.</text>
</comment>
<keyword evidence="2 3" id="KW-0143">Chaperone</keyword>
<evidence type="ECO:0000256" key="2">
    <source>
        <dbReference type="ARBA" id="ARBA00023186"/>
    </source>
</evidence>
<organism evidence="4 5">
    <name type="scientific">Uliginosibacterium paludis</name>
    <dbReference type="NCBI Taxonomy" id="1615952"/>
    <lineage>
        <taxon>Bacteria</taxon>
        <taxon>Pseudomonadati</taxon>
        <taxon>Pseudomonadota</taxon>
        <taxon>Betaproteobacteria</taxon>
        <taxon>Rhodocyclales</taxon>
        <taxon>Zoogloeaceae</taxon>
        <taxon>Uliginosibacterium</taxon>
    </lineage>
</organism>
<comment type="function">
    <text evidence="3">Required for maturation of urease via the functional incorporation of the urease nickel metallocenter.</text>
</comment>
<protein>
    <recommendedName>
        <fullName evidence="3">Urease accessory protein UreD</fullName>
    </recommendedName>
</protein>
<keyword evidence="3" id="KW-0996">Nickel insertion</keyword>
<reference evidence="4 5" key="1">
    <citation type="submission" date="2024-07" db="EMBL/GenBank/DDBJ databases">
        <title>Uliginosibacterium paludis KCTC:42655.</title>
        <authorList>
            <person name="Kim M.K."/>
        </authorList>
    </citation>
    <scope>NUCLEOTIDE SEQUENCE [LARGE SCALE GENOMIC DNA]</scope>
    <source>
        <strain evidence="4 5">KCTC 42655</strain>
    </source>
</reference>
<dbReference type="RefSeq" id="WP_345926512.1">
    <property type="nucleotide sequence ID" value="NZ_JBDIVF010000003.1"/>
</dbReference>
<dbReference type="Pfam" id="PF01774">
    <property type="entry name" value="UreD"/>
    <property type="match status" value="1"/>
</dbReference>
<comment type="caution">
    <text evidence="4">The sequence shown here is derived from an EMBL/GenBank/DDBJ whole genome shotgun (WGS) entry which is preliminary data.</text>
</comment>
<accession>A0ABV2CKJ5</accession>
<dbReference type="EMBL" id="JBEWLZ010000001">
    <property type="protein sequence ID" value="MET1488413.1"/>
    <property type="molecule type" value="Genomic_DNA"/>
</dbReference>
<dbReference type="PANTHER" id="PTHR33643">
    <property type="entry name" value="UREASE ACCESSORY PROTEIN D"/>
    <property type="match status" value="1"/>
</dbReference>
<evidence type="ECO:0000313" key="4">
    <source>
        <dbReference type="EMBL" id="MET1488413.1"/>
    </source>
</evidence>
<keyword evidence="5" id="KW-1185">Reference proteome</keyword>
<sequence length="288" mass="31276">MNAVTDSSLLQEHSHKTGWKASLDLRCEARGGRSVLAHNLHKGPLRVQKALYPEGDGVCQILMLHPPAGIAGGDELRINVSVASGAHAQLTTPGAGKWYKSLGPLATQDIVLEVAAGATLEWLPQEVIVFDQARARASTTIRLHEEGCCLGWDILCLGRQASGEDFLSGSFRQKLRLERPDGTPVWQEAMHLAGSDPAMQAAASLDGHRVFATFWIAGRHDTAALTEALRTLDIRHGICGVSALPHVTIVRVLAHSAEHAREYLEAAWTLARPPLTAREALRPRIWKT</sequence>
<dbReference type="Proteomes" id="UP001548590">
    <property type="component" value="Unassembled WGS sequence"/>
</dbReference>
<proteinExistence type="inferred from homology"/>
<gene>
    <name evidence="3" type="primary">ureD</name>
    <name evidence="4" type="ORF">ABVT11_01140</name>
</gene>
<evidence type="ECO:0000313" key="5">
    <source>
        <dbReference type="Proteomes" id="UP001548590"/>
    </source>
</evidence>
<dbReference type="InterPro" id="IPR002669">
    <property type="entry name" value="UreD"/>
</dbReference>
<dbReference type="HAMAP" id="MF_01384">
    <property type="entry name" value="UreD"/>
    <property type="match status" value="1"/>
</dbReference>
<name>A0ABV2CKJ5_9RHOO</name>
<comment type="subcellular location">
    <subcellularLocation>
        <location evidence="3">Cytoplasm</location>
    </subcellularLocation>
</comment>
<evidence type="ECO:0000256" key="1">
    <source>
        <dbReference type="ARBA" id="ARBA00007177"/>
    </source>
</evidence>
<dbReference type="PANTHER" id="PTHR33643:SF1">
    <property type="entry name" value="UREASE ACCESSORY PROTEIN D"/>
    <property type="match status" value="1"/>
</dbReference>
<keyword evidence="3" id="KW-0963">Cytoplasm</keyword>